<feature type="transmembrane region" description="Helical" evidence="1">
    <location>
        <begin position="84"/>
        <end position="102"/>
    </location>
</feature>
<name>A0ABW3S1B8_9BACL</name>
<comment type="caution">
    <text evidence="2">The sequence shown here is derived from an EMBL/GenBank/DDBJ whole genome shotgun (WGS) entry which is preliminary data.</text>
</comment>
<evidence type="ECO:0000256" key="1">
    <source>
        <dbReference type="SAM" id="Phobius"/>
    </source>
</evidence>
<proteinExistence type="predicted"/>
<dbReference type="EMBL" id="JBHTLM010000013">
    <property type="protein sequence ID" value="MFD1178032.1"/>
    <property type="molecule type" value="Genomic_DNA"/>
</dbReference>
<dbReference type="RefSeq" id="WP_379320476.1">
    <property type="nucleotide sequence ID" value="NZ_JBHTLM010000013.1"/>
</dbReference>
<protein>
    <submittedName>
        <fullName evidence="2">Uncharacterized protein</fullName>
    </submittedName>
</protein>
<keyword evidence="3" id="KW-1185">Reference proteome</keyword>
<feature type="transmembrane region" description="Helical" evidence="1">
    <location>
        <begin position="55"/>
        <end position="72"/>
    </location>
</feature>
<dbReference type="Proteomes" id="UP001597262">
    <property type="component" value="Unassembled WGS sequence"/>
</dbReference>
<gene>
    <name evidence="2" type="ORF">ACFQ3W_17220</name>
</gene>
<evidence type="ECO:0000313" key="3">
    <source>
        <dbReference type="Proteomes" id="UP001597262"/>
    </source>
</evidence>
<evidence type="ECO:0000313" key="2">
    <source>
        <dbReference type="EMBL" id="MFD1178032.1"/>
    </source>
</evidence>
<keyword evidence="1" id="KW-0812">Transmembrane</keyword>
<accession>A0ABW3S1B8</accession>
<organism evidence="2 3">
    <name type="scientific">Paenibacillus puldeungensis</name>
    <dbReference type="NCBI Taxonomy" id="696536"/>
    <lineage>
        <taxon>Bacteria</taxon>
        <taxon>Bacillati</taxon>
        <taxon>Bacillota</taxon>
        <taxon>Bacilli</taxon>
        <taxon>Bacillales</taxon>
        <taxon>Paenibacillaceae</taxon>
        <taxon>Paenibacillus</taxon>
    </lineage>
</organism>
<reference evidence="3" key="1">
    <citation type="journal article" date="2019" name="Int. J. Syst. Evol. Microbiol.">
        <title>The Global Catalogue of Microorganisms (GCM) 10K type strain sequencing project: providing services to taxonomists for standard genome sequencing and annotation.</title>
        <authorList>
            <consortium name="The Broad Institute Genomics Platform"/>
            <consortium name="The Broad Institute Genome Sequencing Center for Infectious Disease"/>
            <person name="Wu L."/>
            <person name="Ma J."/>
        </authorList>
    </citation>
    <scope>NUCLEOTIDE SEQUENCE [LARGE SCALE GENOMIC DNA]</scope>
    <source>
        <strain evidence="3">CCUG 59189</strain>
    </source>
</reference>
<keyword evidence="1" id="KW-1133">Transmembrane helix</keyword>
<keyword evidence="1" id="KW-0472">Membrane</keyword>
<feature type="transmembrane region" description="Helical" evidence="1">
    <location>
        <begin position="7"/>
        <end position="35"/>
    </location>
</feature>
<sequence length="104" mass="11985">MTKRKTLILLILSQIVYLLFSVVWLVVLGISAYLFGPQGSQEDTGMRILFYYLEAYPGGLLLGVMLSWYFFAKGKWKPSMLWNLVPLLWVIPYLGIMIYANLSK</sequence>